<reference evidence="2 3" key="1">
    <citation type="submission" date="2018-03" db="EMBL/GenBank/DDBJ databases">
        <title>Genomic Encyclopedia of Archaeal and Bacterial Type Strains, Phase II (KMG-II): from individual species to whole genera.</title>
        <authorList>
            <person name="Goeker M."/>
        </authorList>
    </citation>
    <scope>NUCLEOTIDE SEQUENCE [LARGE SCALE GENOMIC DNA]</scope>
    <source>
        <strain evidence="2 3">DSM 100214</strain>
    </source>
</reference>
<evidence type="ECO:0008006" key="4">
    <source>
        <dbReference type="Google" id="ProtNLM"/>
    </source>
</evidence>
<keyword evidence="1" id="KW-0732">Signal</keyword>
<dbReference type="RefSeq" id="WP_146212799.1">
    <property type="nucleotide sequence ID" value="NZ_QICL01000038.1"/>
</dbReference>
<gene>
    <name evidence="2" type="ORF">CLV62_13834</name>
</gene>
<dbReference type="InterPro" id="IPR032675">
    <property type="entry name" value="LRR_dom_sf"/>
</dbReference>
<feature type="signal peptide" evidence="1">
    <location>
        <begin position="1"/>
        <end position="22"/>
    </location>
</feature>
<comment type="caution">
    <text evidence="2">The sequence shown here is derived from an EMBL/GenBank/DDBJ whole genome shotgun (WGS) entry which is preliminary data.</text>
</comment>
<proteinExistence type="predicted"/>
<name>A0A2V3PL35_9BACT</name>
<feature type="chain" id="PRO_5015944948" description="Leucine rich repeat (LRR) protein" evidence="1">
    <location>
        <begin position="23"/>
        <end position="211"/>
    </location>
</feature>
<keyword evidence="3" id="KW-1185">Reference proteome</keyword>
<evidence type="ECO:0000313" key="3">
    <source>
        <dbReference type="Proteomes" id="UP000247973"/>
    </source>
</evidence>
<dbReference type="Gene3D" id="3.80.10.10">
    <property type="entry name" value="Ribonuclease Inhibitor"/>
    <property type="match status" value="1"/>
</dbReference>
<dbReference type="OrthoDB" id="1077656at2"/>
<accession>A0A2V3PL35</accession>
<evidence type="ECO:0000313" key="2">
    <source>
        <dbReference type="EMBL" id="PXV59329.1"/>
    </source>
</evidence>
<protein>
    <recommendedName>
        <fullName evidence="4">Leucine rich repeat (LRR) protein</fullName>
    </recommendedName>
</protein>
<evidence type="ECO:0000256" key="1">
    <source>
        <dbReference type="SAM" id="SignalP"/>
    </source>
</evidence>
<sequence length="211" mass="24313">MKKLLLCAMLLICSMFQLSVFAQNYHEDDKEGLRQFLRQQSSGSVYDRYNFEAAGLSASDTLRWYESEDWLQELAGPPHNRIDIYYDDALPRRIISLRVTSRFSGKLDCRRFNNLKELELLGASYLPSTVEVDLSQNLSLEDLRFYFAHLVKLDLPSNPNLTKLHLAGSSLKELDLSGCVNLKELRLENNDCLENLNVSNNIRVCLNFIQQ</sequence>
<dbReference type="SUPFAM" id="SSF52058">
    <property type="entry name" value="L domain-like"/>
    <property type="match status" value="1"/>
</dbReference>
<dbReference type="Proteomes" id="UP000247973">
    <property type="component" value="Unassembled WGS sequence"/>
</dbReference>
<dbReference type="AlphaFoldDB" id="A0A2V3PL35"/>
<dbReference type="EMBL" id="QICL01000038">
    <property type="protein sequence ID" value="PXV59329.1"/>
    <property type="molecule type" value="Genomic_DNA"/>
</dbReference>
<organism evidence="2 3">
    <name type="scientific">Dysgonomonas alginatilytica</name>
    <dbReference type="NCBI Taxonomy" id="1605892"/>
    <lineage>
        <taxon>Bacteria</taxon>
        <taxon>Pseudomonadati</taxon>
        <taxon>Bacteroidota</taxon>
        <taxon>Bacteroidia</taxon>
        <taxon>Bacteroidales</taxon>
        <taxon>Dysgonomonadaceae</taxon>
        <taxon>Dysgonomonas</taxon>
    </lineage>
</organism>